<accession>A0A561T7J5</accession>
<dbReference type="SUPFAM" id="SSF47413">
    <property type="entry name" value="lambda repressor-like DNA-binding domains"/>
    <property type="match status" value="1"/>
</dbReference>
<name>A0A561T7J5_9ACTN</name>
<reference evidence="3 4" key="1">
    <citation type="submission" date="2019-06" db="EMBL/GenBank/DDBJ databases">
        <title>Sequencing the genomes of 1000 actinobacteria strains.</title>
        <authorList>
            <person name="Klenk H.-P."/>
        </authorList>
    </citation>
    <scope>NUCLEOTIDE SEQUENCE [LARGE SCALE GENOMIC DNA]</scope>
    <source>
        <strain evidence="3 4">DSM 44826</strain>
    </source>
</reference>
<dbReference type="SUPFAM" id="SSF52540">
    <property type="entry name" value="P-loop containing nucleoside triphosphate hydrolases"/>
    <property type="match status" value="1"/>
</dbReference>
<proteinExistence type="predicted"/>
<evidence type="ECO:0000313" key="4">
    <source>
        <dbReference type="Proteomes" id="UP000317940"/>
    </source>
</evidence>
<gene>
    <name evidence="3" type="ORF">FHX73_14567</name>
</gene>
<dbReference type="EMBL" id="VIWT01000004">
    <property type="protein sequence ID" value="TWF83084.1"/>
    <property type="molecule type" value="Genomic_DNA"/>
</dbReference>
<evidence type="ECO:0000259" key="2">
    <source>
        <dbReference type="PROSITE" id="PS50943"/>
    </source>
</evidence>
<dbReference type="Proteomes" id="UP000317940">
    <property type="component" value="Unassembled WGS sequence"/>
</dbReference>
<evidence type="ECO:0000256" key="1">
    <source>
        <dbReference type="SAM" id="MobiDB-lite"/>
    </source>
</evidence>
<dbReference type="InterPro" id="IPR027417">
    <property type="entry name" value="P-loop_NTPase"/>
</dbReference>
<sequence length="949" mass="101794">MPYWTALPDGLEPAERQLVERLRALKDERQLTLKQLEGLTHYSHASWQRWLNGRRPITREALESLIGALDVDGTGLRQLFHAAQPADEEPQAPRAERTEHAQEPDEPPAPPATPGTPARDTAPCQLPADTRAFTGRTRELADLLDRAREAAGGGPDGPVVVCAIDGMGGVGKSALAVHAAHRVRRHFPDGQLFIDLHGHTDLEPVSAADALDWLLRSLDVPAQTIPADQDQRAALYRERLAGTRTLIVLDNAIGAAQIRPLLPGLPGCLVLVTSRKRLTGLDDAHSVSLATLPPDEAAGLLLDVAGLTRLSPDAPAIRAAVGLCGNLPLALRIVAARLRHRGVQAVDGLVARLHDENARLVTLQDEDRNLAAVFEASYGALPAAEQRLFRLLGQLPGTEFDVWTAANLAGTDLWEGERLLDSLLDHNLLIQHAPERYHFHDLVRLYARTLAELDPPAERAAALDRLLGYYVHTARQADRHLNRFTRPGLPAALPAGPPVGPELPDRAAALDWLRAEQENLLTLVRHARAHQRPDAAGALTGELSVFLRFEGRWQECVSLQRAVITTARETGDGWAEANALCDISRISLVSGDFPQAVEACELALAVYLGLGDRLGEANALHELGRVRYLTGEFESMAEVHGRALALYRDLGDRRGQANTLHELGSRAVLVGDYAAAATLLQEAMAIHRELDDPLGRAHVLVQLGRTTHSTGDSAAAADMLAGAVATYQELGLRQGEASAAKDLGTVLRATGDHQAAAELQERSLRIYRELGNRHGIAGATEELGLARLAAGELAPATELLEAAVAIFQELGAQQAGANALTALARARHRLGEHGSSEALLERSLATHRTIGDHHGEAQALLGLAEVRTDSTGPRVGLPLYREAHAMAQRIGSPADEARALDGAAHCLELLGDGAAAIAALREAVTLYQRTNPSLAVSAALRLAGLEHAN</sequence>
<protein>
    <submittedName>
        <fullName evidence="3">Putative ATPase</fullName>
    </submittedName>
</protein>
<dbReference type="CDD" id="cd00093">
    <property type="entry name" value="HTH_XRE"/>
    <property type="match status" value="1"/>
</dbReference>
<dbReference type="AlphaFoldDB" id="A0A561T7J5"/>
<comment type="caution">
    <text evidence="3">The sequence shown here is derived from an EMBL/GenBank/DDBJ whole genome shotgun (WGS) entry which is preliminary data.</text>
</comment>
<dbReference type="PANTHER" id="PTHR47691">
    <property type="entry name" value="REGULATOR-RELATED"/>
    <property type="match status" value="1"/>
</dbReference>
<evidence type="ECO:0000313" key="3">
    <source>
        <dbReference type="EMBL" id="TWF83084.1"/>
    </source>
</evidence>
<feature type="domain" description="HTH cro/C1-type" evidence="2">
    <location>
        <begin position="22"/>
        <end position="76"/>
    </location>
</feature>
<dbReference type="SMART" id="SM00530">
    <property type="entry name" value="HTH_XRE"/>
    <property type="match status" value="1"/>
</dbReference>
<dbReference type="Pfam" id="PF00931">
    <property type="entry name" value="NB-ARC"/>
    <property type="match status" value="1"/>
</dbReference>
<dbReference type="RefSeq" id="WP_170305243.1">
    <property type="nucleotide sequence ID" value="NZ_BAAAMZ010000007.1"/>
</dbReference>
<dbReference type="InterPro" id="IPR001387">
    <property type="entry name" value="Cro/C1-type_HTH"/>
</dbReference>
<dbReference type="SMART" id="SM00028">
    <property type="entry name" value="TPR"/>
    <property type="match status" value="7"/>
</dbReference>
<dbReference type="Gene3D" id="1.25.40.10">
    <property type="entry name" value="Tetratricopeptide repeat domain"/>
    <property type="match status" value="3"/>
</dbReference>
<dbReference type="PROSITE" id="PS50943">
    <property type="entry name" value="HTH_CROC1"/>
    <property type="match status" value="1"/>
</dbReference>
<organism evidence="3 4">
    <name type="scientific">Kitasatospora viridis</name>
    <dbReference type="NCBI Taxonomy" id="281105"/>
    <lineage>
        <taxon>Bacteria</taxon>
        <taxon>Bacillati</taxon>
        <taxon>Actinomycetota</taxon>
        <taxon>Actinomycetes</taxon>
        <taxon>Kitasatosporales</taxon>
        <taxon>Streptomycetaceae</taxon>
        <taxon>Kitasatospora</taxon>
    </lineage>
</organism>
<dbReference type="InterPro" id="IPR011990">
    <property type="entry name" value="TPR-like_helical_dom_sf"/>
</dbReference>
<dbReference type="PANTHER" id="PTHR47691:SF3">
    <property type="entry name" value="HTH-TYPE TRANSCRIPTIONAL REGULATOR RV0890C-RELATED"/>
    <property type="match status" value="1"/>
</dbReference>
<dbReference type="GO" id="GO:0043531">
    <property type="term" value="F:ADP binding"/>
    <property type="evidence" value="ECO:0007669"/>
    <property type="project" value="InterPro"/>
</dbReference>
<keyword evidence="4" id="KW-1185">Reference proteome</keyword>
<feature type="compositionally biased region" description="Basic and acidic residues" evidence="1">
    <location>
        <begin position="94"/>
        <end position="103"/>
    </location>
</feature>
<dbReference type="GO" id="GO:0003677">
    <property type="term" value="F:DNA binding"/>
    <property type="evidence" value="ECO:0007669"/>
    <property type="project" value="InterPro"/>
</dbReference>
<dbReference type="InterPro" id="IPR019734">
    <property type="entry name" value="TPR_rpt"/>
</dbReference>
<dbReference type="InterPro" id="IPR002182">
    <property type="entry name" value="NB-ARC"/>
</dbReference>
<dbReference type="Pfam" id="PF13424">
    <property type="entry name" value="TPR_12"/>
    <property type="match status" value="2"/>
</dbReference>
<dbReference type="SUPFAM" id="SSF48452">
    <property type="entry name" value="TPR-like"/>
    <property type="match status" value="3"/>
</dbReference>
<dbReference type="Gene3D" id="1.10.260.40">
    <property type="entry name" value="lambda repressor-like DNA-binding domains"/>
    <property type="match status" value="1"/>
</dbReference>
<dbReference type="PRINTS" id="PR00364">
    <property type="entry name" value="DISEASERSIST"/>
</dbReference>
<dbReference type="InterPro" id="IPR010982">
    <property type="entry name" value="Lambda_DNA-bd_dom_sf"/>
</dbReference>
<dbReference type="Pfam" id="PF13560">
    <property type="entry name" value="HTH_31"/>
    <property type="match status" value="1"/>
</dbReference>
<dbReference type="Gene3D" id="3.40.50.300">
    <property type="entry name" value="P-loop containing nucleotide triphosphate hydrolases"/>
    <property type="match status" value="1"/>
</dbReference>
<feature type="region of interest" description="Disordered" evidence="1">
    <location>
        <begin position="83"/>
        <end position="132"/>
    </location>
</feature>